<evidence type="ECO:0000313" key="3">
    <source>
        <dbReference type="RefSeq" id="XP_022145211.1"/>
    </source>
</evidence>
<dbReference type="GeneID" id="111014716"/>
<evidence type="ECO:0000313" key="2">
    <source>
        <dbReference type="Proteomes" id="UP000504603"/>
    </source>
</evidence>
<dbReference type="InterPro" id="IPR007374">
    <property type="entry name" value="ASCH_domain"/>
</dbReference>
<dbReference type="Proteomes" id="UP000504603">
    <property type="component" value="Unplaced"/>
</dbReference>
<dbReference type="InterPro" id="IPR015947">
    <property type="entry name" value="PUA-like_sf"/>
</dbReference>
<reference evidence="3" key="1">
    <citation type="submission" date="2025-08" db="UniProtKB">
        <authorList>
            <consortium name="RefSeq"/>
        </authorList>
    </citation>
    <scope>IDENTIFICATION</scope>
    <source>
        <strain evidence="3">OHB3-1</strain>
    </source>
</reference>
<gene>
    <name evidence="3" type="primary">LOC111014716</name>
</gene>
<dbReference type="Gene3D" id="2.30.130.30">
    <property type="entry name" value="Hypothetical protein"/>
    <property type="match status" value="1"/>
</dbReference>
<accession>A0A6J1CVP0</accession>
<dbReference type="Pfam" id="PF04266">
    <property type="entry name" value="ASCH"/>
    <property type="match status" value="1"/>
</dbReference>
<proteinExistence type="predicted"/>
<sequence>MSTCGGGDIPIPMKDCVAELLMFILQSSIKGTLDFDLGLSGGFCSALLQHDPSTSNPLSHFTAGVPPYPLYKRLASALWESLCSGTFCPNYRRMSMMTGESSLKQKEQEWLKLIMDKGLEMVQQILKTVILELYVDEPFFTQLKDGQKSIEAKYDLGKYDRLEPGMLIMFNKCLVFEISDVRRYVSFSDMLESENLQSILPGVESIDEGLQIIKYLNIEDEEMADCVLAICISSVPFQPYISFASIISGLSYEGLQALLGLTHTTGTVADALPPPRSALLSSFMIPYKPEGKGIKLTIGAKALAKHHHRSSSKYWGTCDGNDYDKNKLAMNSILDLIAHCCWLNIHIVPPHGIVFEIRIAEGYGARWSKDGNKFIGFLEPYMEDGHLKGWKH</sequence>
<dbReference type="RefSeq" id="XP_022145211.1">
    <property type="nucleotide sequence ID" value="XM_022289519.1"/>
</dbReference>
<feature type="domain" description="ASCH" evidence="1">
    <location>
        <begin position="134"/>
        <end position="216"/>
    </location>
</feature>
<name>A0A6J1CVP0_MOMCH</name>
<dbReference type="PANTHER" id="PTHR34204">
    <property type="entry name" value="RNA-BINDING ASCH DOMAIN PROTEIN"/>
    <property type="match status" value="1"/>
</dbReference>
<dbReference type="SUPFAM" id="SSF88697">
    <property type="entry name" value="PUA domain-like"/>
    <property type="match status" value="1"/>
</dbReference>
<dbReference type="KEGG" id="mcha:111014716"/>
<dbReference type="AlphaFoldDB" id="A0A6J1CVP0"/>
<protein>
    <submittedName>
        <fullName evidence="3">Uncharacterized protein LOC111014716 isoform X1</fullName>
    </submittedName>
</protein>
<dbReference type="PANTHER" id="PTHR34204:SF2">
    <property type="entry name" value="RNA-BINDING ASCH DOMAIN PROTEIN"/>
    <property type="match status" value="1"/>
</dbReference>
<dbReference type="OrthoDB" id="112749at2759"/>
<evidence type="ECO:0000259" key="1">
    <source>
        <dbReference type="Pfam" id="PF04266"/>
    </source>
</evidence>
<organism evidence="2 3">
    <name type="scientific">Momordica charantia</name>
    <name type="common">Bitter gourd</name>
    <name type="synonym">Balsam pear</name>
    <dbReference type="NCBI Taxonomy" id="3673"/>
    <lineage>
        <taxon>Eukaryota</taxon>
        <taxon>Viridiplantae</taxon>
        <taxon>Streptophyta</taxon>
        <taxon>Embryophyta</taxon>
        <taxon>Tracheophyta</taxon>
        <taxon>Spermatophyta</taxon>
        <taxon>Magnoliopsida</taxon>
        <taxon>eudicotyledons</taxon>
        <taxon>Gunneridae</taxon>
        <taxon>Pentapetalae</taxon>
        <taxon>rosids</taxon>
        <taxon>fabids</taxon>
        <taxon>Cucurbitales</taxon>
        <taxon>Cucurbitaceae</taxon>
        <taxon>Momordiceae</taxon>
        <taxon>Momordica</taxon>
    </lineage>
</organism>
<keyword evidence="2" id="KW-1185">Reference proteome</keyword>